<comment type="caution">
    <text evidence="4">The sequence shown here is derived from an EMBL/GenBank/DDBJ whole genome shotgun (WGS) entry which is preliminary data.</text>
</comment>
<dbReference type="AlphaFoldDB" id="A0A1Q8XFQ9"/>
<feature type="region of interest" description="Disordered" evidence="1">
    <location>
        <begin position="58"/>
        <end position="98"/>
    </location>
</feature>
<dbReference type="InterPro" id="IPR058488">
    <property type="entry name" value="DUF8175"/>
</dbReference>
<evidence type="ECO:0000256" key="1">
    <source>
        <dbReference type="SAM" id="MobiDB-lite"/>
    </source>
</evidence>
<keyword evidence="2" id="KW-1133">Transmembrane helix</keyword>
<keyword evidence="2" id="KW-0812">Transmembrane</keyword>
<feature type="domain" description="DUF8175" evidence="3">
    <location>
        <begin position="78"/>
        <end position="261"/>
    </location>
</feature>
<organism evidence="4 5">
    <name type="scientific">Actinomyces oris</name>
    <dbReference type="NCBI Taxonomy" id="544580"/>
    <lineage>
        <taxon>Bacteria</taxon>
        <taxon>Bacillati</taxon>
        <taxon>Actinomycetota</taxon>
        <taxon>Actinomycetes</taxon>
        <taxon>Actinomycetales</taxon>
        <taxon>Actinomycetaceae</taxon>
        <taxon>Actinomyces</taxon>
    </lineage>
</organism>
<protein>
    <recommendedName>
        <fullName evidence="3">DUF8175 domain-containing protein</fullName>
    </recommendedName>
</protein>
<name>A0A1Q8XFQ9_9ACTO</name>
<evidence type="ECO:0000256" key="2">
    <source>
        <dbReference type="SAM" id="Phobius"/>
    </source>
</evidence>
<feature type="transmembrane region" description="Helical" evidence="2">
    <location>
        <begin position="30"/>
        <end position="48"/>
    </location>
</feature>
<feature type="compositionally biased region" description="Low complexity" evidence="1">
    <location>
        <begin position="58"/>
        <end position="70"/>
    </location>
</feature>
<feature type="compositionally biased region" description="Gly residues" evidence="1">
    <location>
        <begin position="71"/>
        <end position="87"/>
    </location>
</feature>
<dbReference type="EMBL" id="MSKW01000005">
    <property type="protein sequence ID" value="OLO79156.1"/>
    <property type="molecule type" value="Genomic_DNA"/>
</dbReference>
<reference evidence="4 5" key="1">
    <citation type="submission" date="2016-12" db="EMBL/GenBank/DDBJ databases">
        <title>Genomic comparison of strains in the 'Actinomyces naeslundii' group.</title>
        <authorList>
            <person name="Mughal S.R."/>
            <person name="Do T."/>
            <person name="Gilbert S.C."/>
            <person name="Witherden E.A."/>
            <person name="Didelot X."/>
            <person name="Beighton D."/>
        </authorList>
    </citation>
    <scope>NUCLEOTIDE SEQUENCE [LARGE SCALE GENOMIC DNA]</scope>
    <source>
        <strain evidence="4 5">G53E</strain>
    </source>
</reference>
<evidence type="ECO:0000259" key="3">
    <source>
        <dbReference type="Pfam" id="PF26526"/>
    </source>
</evidence>
<accession>A0A1Q8XFQ9</accession>
<dbReference type="Proteomes" id="UP000186769">
    <property type="component" value="Unassembled WGS sequence"/>
</dbReference>
<dbReference type="Pfam" id="PF26526">
    <property type="entry name" value="DUF8175"/>
    <property type="match status" value="1"/>
</dbReference>
<sequence length="266" mass="28079">MMTVSRKESEQGTQAAERQSFGELMQSKTFVAALVFVLGLAAGLAWIIGDRVINGRPAADASPSATSSPTAGGGATPTGAGSAGVGGDAPSMCSMEAGDQTLPSGALEFRTIQVGGSWGVPEVAGAGPGITTGITRCFAHSPTGALVSSVNFMRWFSSQERLPEVTRTLVVDDSNRQRLLNQIDAGWDGSTTQPQTIRGYRLEVHSPNEVLVTLVTSLNPNDDRFVSWRLVMVWSGGDWKVQSPSSDSWGQEPLESLSGFSTWTVK</sequence>
<evidence type="ECO:0000313" key="4">
    <source>
        <dbReference type="EMBL" id="OLO79156.1"/>
    </source>
</evidence>
<proteinExistence type="predicted"/>
<evidence type="ECO:0000313" key="5">
    <source>
        <dbReference type="Proteomes" id="UP000186769"/>
    </source>
</evidence>
<dbReference type="RefSeq" id="WP_075414096.1">
    <property type="nucleotide sequence ID" value="NZ_MSKW01000005.1"/>
</dbReference>
<keyword evidence="2" id="KW-0472">Membrane</keyword>
<gene>
    <name evidence="4" type="ORF">BKH15_02635</name>
</gene>